<dbReference type="AlphaFoldDB" id="A0A556QRX8"/>
<evidence type="ECO:0000256" key="3">
    <source>
        <dbReference type="SAM" id="SignalP"/>
    </source>
</evidence>
<dbReference type="Pfam" id="PF04333">
    <property type="entry name" value="MlaA"/>
    <property type="match status" value="1"/>
</dbReference>
<sequence>MKSFIRPFIFTAGCLLAGAPALFAQETPAQPDPAVVDDMDDYTVVQVSDPFEPVNRAVFKFNDGLYDYVLRPVSKGYTKVVPTPVRSGIRNFFDNIRFPIRFVNSALQGKFKRAGLETGKFAVNTVAGLGGFIRISDDVPSLAQIPREDTGQTFGVWRIGKGPYLVLPVFGPGTARDTVGFVGDYFLNPINWNLRENVEGYTWEIQTGVQVVSGLNSLPDILNAYDAPRKDAIDPYIAVRSAYIQYREAAVKQ</sequence>
<dbReference type="InterPro" id="IPR007428">
    <property type="entry name" value="MlaA"/>
</dbReference>
<dbReference type="GO" id="GO:0016020">
    <property type="term" value="C:membrane"/>
    <property type="evidence" value="ECO:0007669"/>
    <property type="project" value="InterPro"/>
</dbReference>
<keyword evidence="4" id="KW-0449">Lipoprotein</keyword>
<dbReference type="PANTHER" id="PTHR30035:SF3">
    <property type="entry name" value="INTERMEMBRANE PHOSPHOLIPID TRANSPORT SYSTEM LIPOPROTEIN MLAA"/>
    <property type="match status" value="1"/>
</dbReference>
<proteinExistence type="inferred from homology"/>
<name>A0A556QRX8_9BACT</name>
<dbReference type="EMBL" id="VMBG01000001">
    <property type="protein sequence ID" value="TSJ79395.1"/>
    <property type="molecule type" value="Genomic_DNA"/>
</dbReference>
<feature type="signal peptide" evidence="3">
    <location>
        <begin position="1"/>
        <end position="24"/>
    </location>
</feature>
<gene>
    <name evidence="4" type="ORF">FPL22_08935</name>
</gene>
<feature type="chain" id="PRO_5021789495" evidence="3">
    <location>
        <begin position="25"/>
        <end position="253"/>
    </location>
</feature>
<accession>A0A556QRX8</accession>
<evidence type="ECO:0000256" key="2">
    <source>
        <dbReference type="ARBA" id="ARBA00022729"/>
    </source>
</evidence>
<dbReference type="RefSeq" id="WP_144229911.1">
    <property type="nucleotide sequence ID" value="NZ_CBCRVV010000007.1"/>
</dbReference>
<keyword evidence="5" id="KW-1185">Reference proteome</keyword>
<evidence type="ECO:0000256" key="1">
    <source>
        <dbReference type="ARBA" id="ARBA00010634"/>
    </source>
</evidence>
<dbReference type="OrthoDB" id="9785326at2"/>
<comment type="caution">
    <text evidence="4">The sequence shown here is derived from an EMBL/GenBank/DDBJ whole genome shotgun (WGS) entry which is preliminary data.</text>
</comment>
<dbReference type="PANTHER" id="PTHR30035">
    <property type="entry name" value="LIPOPROTEIN VACJ-RELATED"/>
    <property type="match status" value="1"/>
</dbReference>
<evidence type="ECO:0000313" key="4">
    <source>
        <dbReference type="EMBL" id="TSJ79395.1"/>
    </source>
</evidence>
<dbReference type="Proteomes" id="UP000315648">
    <property type="component" value="Unassembled WGS sequence"/>
</dbReference>
<protein>
    <submittedName>
        <fullName evidence="4">VacJ family lipoprotein</fullName>
    </submittedName>
</protein>
<organism evidence="4 5">
    <name type="scientific">Rariglobus hedericola</name>
    <dbReference type="NCBI Taxonomy" id="2597822"/>
    <lineage>
        <taxon>Bacteria</taxon>
        <taxon>Pseudomonadati</taxon>
        <taxon>Verrucomicrobiota</taxon>
        <taxon>Opitutia</taxon>
        <taxon>Opitutales</taxon>
        <taxon>Opitutaceae</taxon>
        <taxon>Rariglobus</taxon>
    </lineage>
</organism>
<keyword evidence="2 3" id="KW-0732">Signal</keyword>
<reference evidence="4 5" key="1">
    <citation type="submission" date="2019-07" db="EMBL/GenBank/DDBJ databases">
        <title>Description of 53C-WASEF.</title>
        <authorList>
            <person name="Pitt A."/>
            <person name="Hahn M.W."/>
        </authorList>
    </citation>
    <scope>NUCLEOTIDE SEQUENCE [LARGE SCALE GENOMIC DNA]</scope>
    <source>
        <strain evidence="4 5">53C-WASEF</strain>
    </source>
</reference>
<dbReference type="PRINTS" id="PR01805">
    <property type="entry name" value="VACJLIPOPROT"/>
</dbReference>
<dbReference type="GO" id="GO:0120010">
    <property type="term" value="P:intermembrane phospholipid transfer"/>
    <property type="evidence" value="ECO:0007669"/>
    <property type="project" value="TreeGrafter"/>
</dbReference>
<evidence type="ECO:0000313" key="5">
    <source>
        <dbReference type="Proteomes" id="UP000315648"/>
    </source>
</evidence>
<comment type="similarity">
    <text evidence="1">Belongs to the MlaA family.</text>
</comment>